<evidence type="ECO:0000256" key="2">
    <source>
        <dbReference type="SAM" id="MobiDB-lite"/>
    </source>
</evidence>
<reference evidence="3" key="1">
    <citation type="submission" date="2023-06" db="EMBL/GenBank/DDBJ databases">
        <title>Genome-scale phylogeny and comparative genomics of the fungal order Sordariales.</title>
        <authorList>
            <consortium name="Lawrence Berkeley National Laboratory"/>
            <person name="Hensen N."/>
            <person name="Bonometti L."/>
            <person name="Westerberg I."/>
            <person name="Brannstrom I.O."/>
            <person name="Guillou S."/>
            <person name="Cros-Aarteil S."/>
            <person name="Calhoun S."/>
            <person name="Haridas S."/>
            <person name="Kuo A."/>
            <person name="Mondo S."/>
            <person name="Pangilinan J."/>
            <person name="Riley R."/>
            <person name="Labutti K."/>
            <person name="Andreopoulos B."/>
            <person name="Lipzen A."/>
            <person name="Chen C."/>
            <person name="Yanf M."/>
            <person name="Daum C."/>
            <person name="Ng V."/>
            <person name="Clum A."/>
            <person name="Steindorff A."/>
            <person name="Ohm R."/>
            <person name="Martin F."/>
            <person name="Silar P."/>
            <person name="Natvig D."/>
            <person name="Lalanne C."/>
            <person name="Gautier V."/>
            <person name="Ament-Velasquez S.L."/>
            <person name="Kruys A."/>
            <person name="Hutchinson M.I."/>
            <person name="Powell A.J."/>
            <person name="Barry K."/>
            <person name="Miller A.N."/>
            <person name="Grigoriev I.V."/>
            <person name="Debuchy R."/>
            <person name="Gladieux P."/>
            <person name="Thoren M.H."/>
            <person name="Johannesson H."/>
        </authorList>
    </citation>
    <scope>NUCLEOTIDE SEQUENCE</scope>
    <source>
        <strain evidence="3">CBS 606.72</strain>
    </source>
</reference>
<evidence type="ECO:0000256" key="1">
    <source>
        <dbReference type="ARBA" id="ARBA00023002"/>
    </source>
</evidence>
<dbReference type="PANTHER" id="PTHR43157:SF22">
    <property type="entry name" value="SHORT-CHAIN DEHYDROGENASE_REDUCTASE PHMF"/>
    <property type="match status" value="1"/>
</dbReference>
<dbReference type="Proteomes" id="UP001175000">
    <property type="component" value="Unassembled WGS sequence"/>
</dbReference>
<sequence>MSNPNIITAYSTPQPGQPVRPPGLGALGKMRWGLKHPPADPTVSFAGKTVLVTGSNTGLGFEAAVKYSALGASKLILGVRTAEKGEDTKRRILTQTGRDADSIGYLLVDLSTFASVQKFCKELDKEVSSSGLDVALLCAGLAPPGYKTSPEPEGWELALQVNVLSTTVMALLMLPSLRRTGANGGVAPHLTFVNSGGNDMVQKEWLRDFDGSAFRMVNDKKGWNSFRNYTVVKLMGLVVMKDMARQMAGGDGGPEVIVNAVCPGMCKTDLGRDHPWVQKMLMAGASPFIHRTAEEGGRSLVSATALGPESHGKFWHNDLLYPMHELINDDEFCSRTLKEIMDVVSRVPGI</sequence>
<feature type="compositionally biased region" description="Polar residues" evidence="2">
    <location>
        <begin position="1"/>
        <end position="14"/>
    </location>
</feature>
<keyword evidence="1" id="KW-0560">Oxidoreductase</keyword>
<proteinExistence type="predicted"/>
<evidence type="ECO:0000313" key="3">
    <source>
        <dbReference type="EMBL" id="KAK0619667.1"/>
    </source>
</evidence>
<dbReference type="InterPro" id="IPR002347">
    <property type="entry name" value="SDR_fam"/>
</dbReference>
<protein>
    <submittedName>
        <fullName evidence="3">Uncharacterized protein</fullName>
    </submittedName>
</protein>
<evidence type="ECO:0000313" key="4">
    <source>
        <dbReference type="Proteomes" id="UP001175000"/>
    </source>
</evidence>
<gene>
    <name evidence="3" type="ORF">B0T14DRAFT_603418</name>
</gene>
<keyword evidence="4" id="KW-1185">Reference proteome</keyword>
<organism evidence="3 4">
    <name type="scientific">Immersiella caudata</name>
    <dbReference type="NCBI Taxonomy" id="314043"/>
    <lineage>
        <taxon>Eukaryota</taxon>
        <taxon>Fungi</taxon>
        <taxon>Dikarya</taxon>
        <taxon>Ascomycota</taxon>
        <taxon>Pezizomycotina</taxon>
        <taxon>Sordariomycetes</taxon>
        <taxon>Sordariomycetidae</taxon>
        <taxon>Sordariales</taxon>
        <taxon>Lasiosphaeriaceae</taxon>
        <taxon>Immersiella</taxon>
    </lineage>
</organism>
<dbReference type="Pfam" id="PF00106">
    <property type="entry name" value="adh_short"/>
    <property type="match status" value="1"/>
</dbReference>
<dbReference type="PRINTS" id="PR00081">
    <property type="entry name" value="GDHRDH"/>
</dbReference>
<accession>A0AA39WQD7</accession>
<dbReference type="GO" id="GO:0016491">
    <property type="term" value="F:oxidoreductase activity"/>
    <property type="evidence" value="ECO:0007669"/>
    <property type="project" value="UniProtKB-KW"/>
</dbReference>
<dbReference type="Gene3D" id="3.40.50.720">
    <property type="entry name" value="NAD(P)-binding Rossmann-like Domain"/>
    <property type="match status" value="1"/>
</dbReference>
<dbReference type="InterPro" id="IPR036291">
    <property type="entry name" value="NAD(P)-bd_dom_sf"/>
</dbReference>
<dbReference type="PANTHER" id="PTHR43157">
    <property type="entry name" value="PHOSPHATIDYLINOSITOL-GLYCAN BIOSYNTHESIS CLASS F PROTEIN-RELATED"/>
    <property type="match status" value="1"/>
</dbReference>
<feature type="region of interest" description="Disordered" evidence="2">
    <location>
        <begin position="1"/>
        <end position="20"/>
    </location>
</feature>
<dbReference type="AlphaFoldDB" id="A0AA39WQD7"/>
<dbReference type="SUPFAM" id="SSF51735">
    <property type="entry name" value="NAD(P)-binding Rossmann-fold domains"/>
    <property type="match status" value="1"/>
</dbReference>
<name>A0AA39WQD7_9PEZI</name>
<comment type="caution">
    <text evidence="3">The sequence shown here is derived from an EMBL/GenBank/DDBJ whole genome shotgun (WGS) entry which is preliminary data.</text>
</comment>
<dbReference type="EMBL" id="JAULSU010000004">
    <property type="protein sequence ID" value="KAK0619667.1"/>
    <property type="molecule type" value="Genomic_DNA"/>
</dbReference>